<organism evidence="4 5">
    <name type="scientific">Actinoallomurus vinaceus</name>
    <dbReference type="NCBI Taxonomy" id="1080074"/>
    <lineage>
        <taxon>Bacteria</taxon>
        <taxon>Bacillati</taxon>
        <taxon>Actinomycetota</taxon>
        <taxon>Actinomycetes</taxon>
        <taxon>Streptosporangiales</taxon>
        <taxon>Thermomonosporaceae</taxon>
        <taxon>Actinoallomurus</taxon>
    </lineage>
</organism>
<sequence>MALVLALLGLVSIGLGVQTLAAPLPPATAASSAVTVPWKLGSVDGSITVSQTRDLVYQTLDVSWKGNFPQTSPQPEAKDTLNAMVVMQCRGTEPSRDDCYFFNREYWSIDQDGNLQSGHSDFRDAKGNPLVVYQLNPSSNEVYGITGADGGGRATMEIRTATQLPELGCTRKTDAKGTEVPACSLVIVPTLGYLDGSFNDDPGSDAFSSYNWDHKVVVPLSFAPTPSMCSLRNPDTTVEGGTAAQRVMEAWQPKLCSQKNRVDVAYNRNGEPQARDLFKNGAADAALTIRPLGGDVTRAHTYAPLAISGFGIGFLLDDANGHQVTGLNLNARLLAKVLTQSYGVRSNNPATTGNPTNFGSDPELRALNPGLPERAGNLGNPILLGGGTDLLWDLTRWIGSDADARAFLDGRPDPWDMHVSTYYKGITLPEDTLELRDGLTDKVGTCTYAPVQDKYPTASSVGAVAQALIGRLPLTRLGPATDPSTGACTQGADTAQSIGGRFLLGLLDTSEAVPLNIPMAKVKNPRGAFVAPTPAAMTSAVGAMVTGSDKITKSVDFGRLPADAYPLTNVTYSAVPTSGLTSAKANALGTFLDHAAGAGQVPGTQLGDLPAGYLPLSSAMKAQTRAAAAAVRKAVAKAPKPSPSHSHHSGSGSGSGSGAGGGSGPLTAGSATPTTTSATTASPTGAAQHPGPSITPARYSLARRGRPTVASSLRFALPVLLGLGLLAGAASLVVRDLRRPGSLLRAALARVPGRS</sequence>
<feature type="chain" id="PRO_5047049773" description="PBP domain-containing protein" evidence="3">
    <location>
        <begin position="22"/>
        <end position="755"/>
    </location>
</feature>
<evidence type="ECO:0000256" key="2">
    <source>
        <dbReference type="SAM" id="Phobius"/>
    </source>
</evidence>
<dbReference type="SUPFAM" id="SSF53850">
    <property type="entry name" value="Periplasmic binding protein-like II"/>
    <property type="match status" value="1"/>
</dbReference>
<dbReference type="EMBL" id="BAABHK010000003">
    <property type="protein sequence ID" value="GAA4624734.1"/>
    <property type="molecule type" value="Genomic_DNA"/>
</dbReference>
<comment type="caution">
    <text evidence="4">The sequence shown here is derived from an EMBL/GenBank/DDBJ whole genome shotgun (WGS) entry which is preliminary data.</text>
</comment>
<keyword evidence="2" id="KW-0472">Membrane</keyword>
<keyword evidence="2" id="KW-0812">Transmembrane</keyword>
<name>A0ABP8U6E7_9ACTN</name>
<evidence type="ECO:0000313" key="4">
    <source>
        <dbReference type="EMBL" id="GAA4624734.1"/>
    </source>
</evidence>
<evidence type="ECO:0008006" key="6">
    <source>
        <dbReference type="Google" id="ProtNLM"/>
    </source>
</evidence>
<keyword evidence="3" id="KW-0732">Signal</keyword>
<reference evidence="5" key="1">
    <citation type="journal article" date="2019" name="Int. J. Syst. Evol. Microbiol.">
        <title>The Global Catalogue of Microorganisms (GCM) 10K type strain sequencing project: providing services to taxonomists for standard genome sequencing and annotation.</title>
        <authorList>
            <consortium name="The Broad Institute Genomics Platform"/>
            <consortium name="The Broad Institute Genome Sequencing Center for Infectious Disease"/>
            <person name="Wu L."/>
            <person name="Ma J."/>
        </authorList>
    </citation>
    <scope>NUCLEOTIDE SEQUENCE [LARGE SCALE GENOMIC DNA]</scope>
    <source>
        <strain evidence="5">JCM 17939</strain>
    </source>
</reference>
<dbReference type="Proteomes" id="UP001501442">
    <property type="component" value="Unassembled WGS sequence"/>
</dbReference>
<evidence type="ECO:0000313" key="5">
    <source>
        <dbReference type="Proteomes" id="UP001501442"/>
    </source>
</evidence>
<proteinExistence type="predicted"/>
<feature type="signal peptide" evidence="3">
    <location>
        <begin position="1"/>
        <end position="21"/>
    </location>
</feature>
<feature type="transmembrane region" description="Helical" evidence="2">
    <location>
        <begin position="715"/>
        <end position="734"/>
    </location>
</feature>
<gene>
    <name evidence="4" type="ORF">GCM10023196_026110</name>
</gene>
<keyword evidence="5" id="KW-1185">Reference proteome</keyword>
<accession>A0ABP8U6E7</accession>
<feature type="compositionally biased region" description="Low complexity" evidence="1">
    <location>
        <begin position="665"/>
        <end position="687"/>
    </location>
</feature>
<feature type="compositionally biased region" description="Gly residues" evidence="1">
    <location>
        <begin position="651"/>
        <end position="664"/>
    </location>
</feature>
<dbReference type="Gene3D" id="3.40.190.10">
    <property type="entry name" value="Periplasmic binding protein-like II"/>
    <property type="match status" value="1"/>
</dbReference>
<evidence type="ECO:0000256" key="3">
    <source>
        <dbReference type="SAM" id="SignalP"/>
    </source>
</evidence>
<feature type="region of interest" description="Disordered" evidence="1">
    <location>
        <begin position="631"/>
        <end position="698"/>
    </location>
</feature>
<keyword evidence="2" id="KW-1133">Transmembrane helix</keyword>
<protein>
    <recommendedName>
        <fullName evidence="6">PBP domain-containing protein</fullName>
    </recommendedName>
</protein>
<evidence type="ECO:0000256" key="1">
    <source>
        <dbReference type="SAM" id="MobiDB-lite"/>
    </source>
</evidence>